<dbReference type="Pfam" id="PF13365">
    <property type="entry name" value="Trypsin_2"/>
    <property type="match status" value="1"/>
</dbReference>
<dbReference type="InterPro" id="IPR011990">
    <property type="entry name" value="TPR-like_helical_dom_sf"/>
</dbReference>
<evidence type="ECO:0008006" key="3">
    <source>
        <dbReference type="Google" id="ProtNLM"/>
    </source>
</evidence>
<comment type="caution">
    <text evidence="1">The sequence shown here is derived from an EMBL/GenBank/DDBJ whole genome shotgun (WGS) entry which is preliminary data.</text>
</comment>
<sequence length="339" mass="36298">MHRRFISTGASAGRATATWFLLALVLWGLLLPETAFAEPDAATLIRLSTSVLKVEVMRTQGGYSLGSGVVIGADRVVTNCHVTRDARLVSVLQGGLRLPAESQQVDAYHDLCLLHVRGIEGSRAVALGSAGRLTVGQVVTAVGHTAGAFQGSSGEVLALHRMDGARVIQTSNFFSSGASGGGLFDADFNLVGILTFRLRGGNAHYFAAPVEWLARPRIDNEPAQQIGPLARGELAFWERLADAQPTFLRAAALEVEGNWRGLQPLAADWTQLDAGDPEPWYLLGLALSRLEQPRDARIALECSLAIAPDYAAARSELQRLALPHDSQPETHVAGNSCRH</sequence>
<dbReference type="PANTHER" id="PTHR43019">
    <property type="entry name" value="SERINE ENDOPROTEASE DEGS"/>
    <property type="match status" value="1"/>
</dbReference>
<dbReference type="RefSeq" id="WP_170200816.1">
    <property type="nucleotide sequence ID" value="NZ_BAAAEW010000011.1"/>
</dbReference>
<proteinExistence type="predicted"/>
<evidence type="ECO:0000313" key="2">
    <source>
        <dbReference type="Proteomes" id="UP001500279"/>
    </source>
</evidence>
<keyword evidence="2" id="KW-1185">Reference proteome</keyword>
<dbReference type="Gene3D" id="1.25.40.10">
    <property type="entry name" value="Tetratricopeptide repeat domain"/>
    <property type="match status" value="1"/>
</dbReference>
<dbReference type="Proteomes" id="UP001500279">
    <property type="component" value="Unassembled WGS sequence"/>
</dbReference>
<dbReference type="PANTHER" id="PTHR43019:SF23">
    <property type="entry name" value="PROTEASE DO-LIKE 5, CHLOROPLASTIC"/>
    <property type="match status" value="1"/>
</dbReference>
<dbReference type="EMBL" id="BAAAEW010000011">
    <property type="protein sequence ID" value="GAA0750271.1"/>
    <property type="molecule type" value="Genomic_DNA"/>
</dbReference>
<evidence type="ECO:0000313" key="1">
    <source>
        <dbReference type="EMBL" id="GAA0750271.1"/>
    </source>
</evidence>
<dbReference type="Gene3D" id="2.40.10.120">
    <property type="match status" value="1"/>
</dbReference>
<protein>
    <recommendedName>
        <fullName evidence="3">Serine protease</fullName>
    </recommendedName>
</protein>
<dbReference type="SUPFAM" id="SSF50494">
    <property type="entry name" value="Trypsin-like serine proteases"/>
    <property type="match status" value="1"/>
</dbReference>
<dbReference type="SUPFAM" id="SSF48452">
    <property type="entry name" value="TPR-like"/>
    <property type="match status" value="1"/>
</dbReference>
<name>A0ABP3V728_9BURK</name>
<gene>
    <name evidence="1" type="ORF">GCM10009107_21730</name>
</gene>
<dbReference type="InterPro" id="IPR009003">
    <property type="entry name" value="Peptidase_S1_PA"/>
</dbReference>
<organism evidence="1 2">
    <name type="scientific">Ideonella azotifigens</name>
    <dbReference type="NCBI Taxonomy" id="513160"/>
    <lineage>
        <taxon>Bacteria</taxon>
        <taxon>Pseudomonadati</taxon>
        <taxon>Pseudomonadota</taxon>
        <taxon>Betaproteobacteria</taxon>
        <taxon>Burkholderiales</taxon>
        <taxon>Sphaerotilaceae</taxon>
        <taxon>Ideonella</taxon>
    </lineage>
</organism>
<reference evidence="2" key="1">
    <citation type="journal article" date="2019" name="Int. J. Syst. Evol. Microbiol.">
        <title>The Global Catalogue of Microorganisms (GCM) 10K type strain sequencing project: providing services to taxonomists for standard genome sequencing and annotation.</title>
        <authorList>
            <consortium name="The Broad Institute Genomics Platform"/>
            <consortium name="The Broad Institute Genome Sequencing Center for Infectious Disease"/>
            <person name="Wu L."/>
            <person name="Ma J."/>
        </authorList>
    </citation>
    <scope>NUCLEOTIDE SEQUENCE [LARGE SCALE GENOMIC DNA]</scope>
    <source>
        <strain evidence="2">JCM 15503</strain>
    </source>
</reference>
<accession>A0ABP3V728</accession>